<feature type="region of interest" description="Disordered" evidence="1">
    <location>
        <begin position="141"/>
        <end position="243"/>
    </location>
</feature>
<gene>
    <name evidence="2" type="ORF">ACFSSB_01865</name>
</gene>
<sequence length="365" mass="39401">EDANNPIWSSADCDGDGTPNGEDPEPLDPCIDNGVTGDEDANNPIWSSADCDGDGTPNGEDPEPLDPCVGGDITNIDLTDSLSDWALADCDGDGVVNIDEVDPDGDGTQGPNDTDWNDPCDLNIDSITVSPSEEWNALDCDFDNVSNGDEIAYGDTDGDGMPNFNDPDDDNDGVDTINEDYADTDVTDGEVDPTGDDDPTNDDTDGDGTPDYLDNDDDNDGILTSDEYPDPNDDGIGFGDDALDSNGNGLPDYLEADNGVLTAADDFIEIFNAVTPNGDYDNDVFTIENIELFPENQVQIFNRWGVLVYETLGYGQNGEYFRGRSKGRVTVKQDELLPVGTYFYIVTFVKDGETLEKSGYLYIHR</sequence>
<dbReference type="RefSeq" id="WP_379900359.1">
    <property type="nucleotide sequence ID" value="NZ_JBHULM010000004.1"/>
</dbReference>
<keyword evidence="3" id="KW-1185">Reference proteome</keyword>
<dbReference type="Proteomes" id="UP001597467">
    <property type="component" value="Unassembled WGS sequence"/>
</dbReference>
<evidence type="ECO:0000256" key="1">
    <source>
        <dbReference type="SAM" id="MobiDB-lite"/>
    </source>
</evidence>
<proteinExistence type="predicted"/>
<feature type="compositionally biased region" description="Acidic residues" evidence="1">
    <location>
        <begin position="166"/>
        <end position="220"/>
    </location>
</feature>
<organism evidence="2 3">
    <name type="scientific">Lacinutrix gracilariae</name>
    <dbReference type="NCBI Taxonomy" id="1747198"/>
    <lineage>
        <taxon>Bacteria</taxon>
        <taxon>Pseudomonadati</taxon>
        <taxon>Bacteroidota</taxon>
        <taxon>Flavobacteriia</taxon>
        <taxon>Flavobacteriales</taxon>
        <taxon>Flavobacteriaceae</taxon>
        <taxon>Lacinutrix</taxon>
    </lineage>
</organism>
<feature type="non-terminal residue" evidence="2">
    <location>
        <position position="1"/>
    </location>
</feature>
<dbReference type="Pfam" id="PF13585">
    <property type="entry name" value="CHU_C"/>
    <property type="match status" value="1"/>
</dbReference>
<dbReference type="NCBIfam" id="TIGR04131">
    <property type="entry name" value="Bac_Flav_CTERM"/>
    <property type="match status" value="1"/>
</dbReference>
<protein>
    <submittedName>
        <fullName evidence="2">Gliding motility-associated C-terminal domain-containing protein</fullName>
    </submittedName>
</protein>
<feature type="region of interest" description="Disordered" evidence="1">
    <location>
        <begin position="99"/>
        <end position="119"/>
    </location>
</feature>
<comment type="caution">
    <text evidence="2">The sequence shown here is derived from an EMBL/GenBank/DDBJ whole genome shotgun (WGS) entry which is preliminary data.</text>
</comment>
<reference evidence="3" key="1">
    <citation type="journal article" date="2019" name="Int. J. Syst. Evol. Microbiol.">
        <title>The Global Catalogue of Microorganisms (GCM) 10K type strain sequencing project: providing services to taxonomists for standard genome sequencing and annotation.</title>
        <authorList>
            <consortium name="The Broad Institute Genomics Platform"/>
            <consortium name="The Broad Institute Genome Sequencing Center for Infectious Disease"/>
            <person name="Wu L."/>
            <person name="Ma J."/>
        </authorList>
    </citation>
    <scope>NUCLEOTIDE SEQUENCE [LARGE SCALE GENOMIC DNA]</scope>
    <source>
        <strain evidence="3">KCTC 42808</strain>
    </source>
</reference>
<dbReference type="EMBL" id="JBHULM010000004">
    <property type="protein sequence ID" value="MFD2541052.1"/>
    <property type="molecule type" value="Genomic_DNA"/>
</dbReference>
<name>A0ABW5JX69_9FLAO</name>
<feature type="region of interest" description="Disordered" evidence="1">
    <location>
        <begin position="1"/>
        <end position="67"/>
    </location>
</feature>
<evidence type="ECO:0000313" key="2">
    <source>
        <dbReference type="EMBL" id="MFD2541052.1"/>
    </source>
</evidence>
<evidence type="ECO:0000313" key="3">
    <source>
        <dbReference type="Proteomes" id="UP001597467"/>
    </source>
</evidence>
<accession>A0ABW5JX69</accession>
<dbReference type="InterPro" id="IPR026341">
    <property type="entry name" value="T9SS_type_B"/>
</dbReference>